<dbReference type="InterPro" id="IPR043128">
    <property type="entry name" value="Rev_trsase/Diguanyl_cyclase"/>
</dbReference>
<dbReference type="SUPFAM" id="SSF55073">
    <property type="entry name" value="Nucleotide cyclase"/>
    <property type="match status" value="1"/>
</dbReference>
<comment type="cofactor">
    <cofactor evidence="1">
        <name>Mg(2+)</name>
        <dbReference type="ChEBI" id="CHEBI:18420"/>
    </cofactor>
</comment>
<dbReference type="Proteomes" id="UP000191418">
    <property type="component" value="Unassembled WGS sequence"/>
</dbReference>
<evidence type="ECO:0000256" key="2">
    <source>
        <dbReference type="ARBA" id="ARBA00004370"/>
    </source>
</evidence>
<dbReference type="InterPro" id="IPR050469">
    <property type="entry name" value="Diguanylate_Cyclase"/>
</dbReference>
<dbReference type="STRING" id="64969.SAMN02745127_01562"/>
<dbReference type="EC" id="2.7.7.65" evidence="3"/>
<dbReference type="Gene3D" id="3.30.70.270">
    <property type="match status" value="1"/>
</dbReference>
<comment type="caution">
    <text evidence="10">The sequence shown here is derived from an EMBL/GenBank/DDBJ whole genome shotgun (WGS) entry which is preliminary data.</text>
</comment>
<dbReference type="GO" id="GO:0052621">
    <property type="term" value="F:diguanylate cyclase activity"/>
    <property type="evidence" value="ECO:0007669"/>
    <property type="project" value="UniProtKB-EC"/>
</dbReference>
<keyword evidence="11" id="KW-1185">Reference proteome</keyword>
<evidence type="ECO:0000256" key="3">
    <source>
        <dbReference type="ARBA" id="ARBA00012528"/>
    </source>
</evidence>
<feature type="domain" description="GGDEF" evidence="9">
    <location>
        <begin position="388"/>
        <end position="524"/>
    </location>
</feature>
<dbReference type="PANTHER" id="PTHR45138">
    <property type="entry name" value="REGULATORY COMPONENTS OF SENSORY TRANSDUCTION SYSTEM"/>
    <property type="match status" value="1"/>
</dbReference>
<dbReference type="PANTHER" id="PTHR45138:SF24">
    <property type="entry name" value="DIGUANYLATE CYCLASE DGCC-RELATED"/>
    <property type="match status" value="1"/>
</dbReference>
<dbReference type="InterPro" id="IPR029787">
    <property type="entry name" value="Nucleotide_cyclase"/>
</dbReference>
<name>A0A1T4PQE6_9GAMM</name>
<evidence type="ECO:0000256" key="1">
    <source>
        <dbReference type="ARBA" id="ARBA00001946"/>
    </source>
</evidence>
<dbReference type="Pfam" id="PF00990">
    <property type="entry name" value="GGDEF"/>
    <property type="match status" value="1"/>
</dbReference>
<dbReference type="FunFam" id="3.30.70.270:FF:000001">
    <property type="entry name" value="Diguanylate cyclase domain protein"/>
    <property type="match status" value="1"/>
</dbReference>
<dbReference type="Pfam" id="PF03924">
    <property type="entry name" value="CHASE"/>
    <property type="match status" value="1"/>
</dbReference>
<proteinExistence type="predicted"/>
<evidence type="ECO:0000256" key="5">
    <source>
        <dbReference type="ARBA" id="ARBA00022989"/>
    </source>
</evidence>
<dbReference type="SMART" id="SM01079">
    <property type="entry name" value="CHASE"/>
    <property type="match status" value="1"/>
</dbReference>
<dbReference type="InterPro" id="IPR000160">
    <property type="entry name" value="GGDEF_dom"/>
</dbReference>
<dbReference type="InterPro" id="IPR006189">
    <property type="entry name" value="CHASE_dom"/>
</dbReference>
<keyword evidence="6 8" id="KW-0472">Membrane</keyword>
<accession>A0A1T4PQE6</accession>
<dbReference type="Gene3D" id="3.30.450.350">
    <property type="entry name" value="CHASE domain"/>
    <property type="match status" value="1"/>
</dbReference>
<evidence type="ECO:0000313" key="11">
    <source>
        <dbReference type="Proteomes" id="UP000191418"/>
    </source>
</evidence>
<feature type="transmembrane region" description="Helical" evidence="8">
    <location>
        <begin position="310"/>
        <end position="331"/>
    </location>
</feature>
<dbReference type="OrthoDB" id="420409at2"/>
<dbReference type="InterPro" id="IPR042240">
    <property type="entry name" value="CHASE_sf"/>
</dbReference>
<dbReference type="NCBIfam" id="TIGR00254">
    <property type="entry name" value="GGDEF"/>
    <property type="match status" value="1"/>
</dbReference>
<keyword evidence="5 8" id="KW-1133">Transmembrane helix</keyword>
<evidence type="ECO:0000256" key="7">
    <source>
        <dbReference type="SAM" id="MobiDB-lite"/>
    </source>
</evidence>
<protein>
    <recommendedName>
        <fullName evidence="3">diguanylate cyclase</fullName>
        <ecNumber evidence="3">2.7.7.65</ecNumber>
    </recommendedName>
</protein>
<dbReference type="GO" id="GO:0005886">
    <property type="term" value="C:plasma membrane"/>
    <property type="evidence" value="ECO:0007669"/>
    <property type="project" value="TreeGrafter"/>
</dbReference>
<evidence type="ECO:0000256" key="4">
    <source>
        <dbReference type="ARBA" id="ARBA00022692"/>
    </source>
</evidence>
<dbReference type="AlphaFoldDB" id="A0A1T4PQE6"/>
<dbReference type="SMART" id="SM00267">
    <property type="entry name" value="GGDEF"/>
    <property type="match status" value="1"/>
</dbReference>
<dbReference type="EMBL" id="MTSM01000010">
    <property type="protein sequence ID" value="OPX55380.1"/>
    <property type="molecule type" value="Genomic_DNA"/>
</dbReference>
<dbReference type="PROSITE" id="PS50887">
    <property type="entry name" value="GGDEF"/>
    <property type="match status" value="1"/>
</dbReference>
<dbReference type="GO" id="GO:0007165">
    <property type="term" value="P:signal transduction"/>
    <property type="evidence" value="ECO:0007669"/>
    <property type="project" value="UniProtKB-ARBA"/>
</dbReference>
<dbReference type="GO" id="GO:1902201">
    <property type="term" value="P:negative regulation of bacterial-type flagellum-dependent cell motility"/>
    <property type="evidence" value="ECO:0007669"/>
    <property type="project" value="TreeGrafter"/>
</dbReference>
<evidence type="ECO:0000256" key="8">
    <source>
        <dbReference type="SAM" id="Phobius"/>
    </source>
</evidence>
<feature type="region of interest" description="Disordered" evidence="7">
    <location>
        <begin position="513"/>
        <end position="534"/>
    </location>
</feature>
<keyword evidence="4 8" id="KW-0812">Transmembrane</keyword>
<evidence type="ECO:0000313" key="10">
    <source>
        <dbReference type="EMBL" id="OPX55380.1"/>
    </source>
</evidence>
<organism evidence="10 11">
    <name type="scientific">Oceanospirillum multiglobuliferum</name>
    <dbReference type="NCBI Taxonomy" id="64969"/>
    <lineage>
        <taxon>Bacteria</taxon>
        <taxon>Pseudomonadati</taxon>
        <taxon>Pseudomonadota</taxon>
        <taxon>Gammaproteobacteria</taxon>
        <taxon>Oceanospirillales</taxon>
        <taxon>Oceanospirillaceae</taxon>
        <taxon>Oceanospirillum</taxon>
    </lineage>
</organism>
<evidence type="ECO:0000256" key="6">
    <source>
        <dbReference type="ARBA" id="ARBA00023136"/>
    </source>
</evidence>
<dbReference type="GO" id="GO:0043709">
    <property type="term" value="P:cell adhesion involved in single-species biofilm formation"/>
    <property type="evidence" value="ECO:0007669"/>
    <property type="project" value="TreeGrafter"/>
</dbReference>
<dbReference type="CDD" id="cd01949">
    <property type="entry name" value="GGDEF"/>
    <property type="match status" value="1"/>
</dbReference>
<gene>
    <name evidence="10" type="ORF">BTE48_09445</name>
</gene>
<dbReference type="RefSeq" id="WP_078745163.1">
    <property type="nucleotide sequence ID" value="NZ_FUXG01000009.1"/>
</dbReference>
<reference evidence="10 11" key="1">
    <citation type="submission" date="2017-01" db="EMBL/GenBank/DDBJ databases">
        <title>Genome Sequencing of a Marine Spirillum, Oceanospirillum multiglobuliferum ATCC 33336, from Japan.</title>
        <authorList>
            <person name="Carney J.G."/>
            <person name="Trachtenberg A.M."/>
            <person name="Rheaume B.A."/>
            <person name="Linnane J.D."/>
            <person name="Pitts N.L."/>
            <person name="Mykles D.L."/>
            <person name="Maclea K.S."/>
        </authorList>
    </citation>
    <scope>NUCLEOTIDE SEQUENCE [LARGE SCALE GENOMIC DNA]</scope>
    <source>
        <strain evidence="10 11">ATCC 33336</strain>
    </source>
</reference>
<comment type="subcellular location">
    <subcellularLocation>
        <location evidence="2">Membrane</location>
    </subcellularLocation>
</comment>
<evidence type="ECO:0000259" key="9">
    <source>
        <dbReference type="PROSITE" id="PS50887"/>
    </source>
</evidence>
<sequence length="534" mass="61294">MKDNTTRNWTLLILLLGFLLSATSAWLLFVSEKAQLSNRLAKDVADRTAAFELEFSSSIEALYTMRALFIDRPMPEYRHFKQLAQQARTRHPDIVDFYWVADIPSEKRPYYEAATQIMLDDPSFIIRDQGKSENLPLPLITASQRSSYRAVLFADTTAAVLPLGLDLAANGNLTALLEHSERQNKMMLSQSITAEIEERNIPLVFLILPLDRLPTSADTQASNGFVIAVLDLARTFEDALTNIRVSGIEMRLWDKTEKDKPILMYTHTSRTRLLIDYNTRIETTLTLENERQWVIEAIPTFYYFENKRSWLPHLVFFMGLAATFLIMRLFVSFAAKNERIRLESRQLMTSNQELEQISRTDALTGVANRRYFDEILDKEWKRALRNHNPLTLVMVDIDCFKLYNDYYGHLEGDECIRMVAQTLKDMMSRPMDLVARYGGEEFAILLPDTNDNAIVLAEQCRKAVEQQQMPHAASKVSPYITISLGMCTINPDQELEMNELIRQADRALYKAKESGRNRVCSASDSPKAIQKEKA</sequence>